<evidence type="ECO:0000256" key="1">
    <source>
        <dbReference type="ARBA" id="ARBA00022614"/>
    </source>
</evidence>
<feature type="region of interest" description="Disordered" evidence="3">
    <location>
        <begin position="605"/>
        <end position="639"/>
    </location>
</feature>
<evidence type="ECO:0000313" key="5">
    <source>
        <dbReference type="Proteomes" id="UP000515163"/>
    </source>
</evidence>
<feature type="domain" description="Disease resistance R13L4/SHOC-2-like LRR" evidence="4">
    <location>
        <begin position="49"/>
        <end position="145"/>
    </location>
</feature>
<evidence type="ECO:0000313" key="6">
    <source>
        <dbReference type="RefSeq" id="XP_031567584.1"/>
    </source>
</evidence>
<evidence type="ECO:0000256" key="3">
    <source>
        <dbReference type="SAM" id="MobiDB-lite"/>
    </source>
</evidence>
<dbReference type="PANTHER" id="PTHR48051">
    <property type="match status" value="1"/>
</dbReference>
<dbReference type="PANTHER" id="PTHR48051:SF1">
    <property type="entry name" value="RAS SUPPRESSOR PROTEIN 1"/>
    <property type="match status" value="1"/>
</dbReference>
<keyword evidence="2" id="KW-0677">Repeat</keyword>
<dbReference type="InterPro" id="IPR025875">
    <property type="entry name" value="Leu-rich_rpt_4"/>
</dbReference>
<name>A0A6P8ILA3_ACTTE</name>
<dbReference type="InterPro" id="IPR003591">
    <property type="entry name" value="Leu-rich_rpt_typical-subtyp"/>
</dbReference>
<dbReference type="InterPro" id="IPR050216">
    <property type="entry name" value="LRR_domain-containing"/>
</dbReference>
<gene>
    <name evidence="6" type="primary">LOC116302435</name>
</gene>
<accession>A0A6P8ILA3</accession>
<dbReference type="AlphaFoldDB" id="A0A6P8ILA3"/>
<dbReference type="OrthoDB" id="2021138at2759"/>
<feature type="compositionally biased region" description="Polar residues" evidence="3">
    <location>
        <begin position="607"/>
        <end position="631"/>
    </location>
</feature>
<dbReference type="InterPro" id="IPR001611">
    <property type="entry name" value="Leu-rich_rpt"/>
</dbReference>
<dbReference type="Pfam" id="PF12799">
    <property type="entry name" value="LRR_4"/>
    <property type="match status" value="1"/>
</dbReference>
<protein>
    <submittedName>
        <fullName evidence="6">Leucine-rich repeat-containing protein 1-like</fullName>
    </submittedName>
</protein>
<keyword evidence="1" id="KW-0433">Leucine-rich repeat</keyword>
<dbReference type="FunFam" id="3.80.10.10:FF:001164">
    <property type="entry name" value="GH01279p"/>
    <property type="match status" value="2"/>
</dbReference>
<dbReference type="InterPro" id="IPR055414">
    <property type="entry name" value="LRR_R13L4/SHOC2-like"/>
</dbReference>
<keyword evidence="5" id="KW-1185">Reference proteome</keyword>
<evidence type="ECO:0000259" key="4">
    <source>
        <dbReference type="Pfam" id="PF23598"/>
    </source>
</evidence>
<feature type="domain" description="Disease resistance R13L4/SHOC-2-like LRR" evidence="4">
    <location>
        <begin position="344"/>
        <end position="416"/>
    </location>
</feature>
<evidence type="ECO:0000256" key="2">
    <source>
        <dbReference type="ARBA" id="ARBA00022737"/>
    </source>
</evidence>
<dbReference type="InterPro" id="IPR032675">
    <property type="entry name" value="LRR_dom_sf"/>
</dbReference>
<dbReference type="SMART" id="SM00365">
    <property type="entry name" value="LRR_SD22"/>
    <property type="match status" value="7"/>
</dbReference>
<dbReference type="Proteomes" id="UP000515163">
    <property type="component" value="Unplaced"/>
</dbReference>
<proteinExistence type="predicted"/>
<dbReference type="GO" id="GO:0005737">
    <property type="term" value="C:cytoplasm"/>
    <property type="evidence" value="ECO:0007669"/>
    <property type="project" value="TreeGrafter"/>
</dbReference>
<dbReference type="InParanoid" id="A0A6P8ILA3"/>
<sequence>MDSEKSFNEKLEELVKTHGDCLCLDSLDLDVIPVKWFTELQESSVKISVLKLEYNDIYTLPEAIGLLSTLEELYLTGNQLVSLPNAVGDLKCLKQLHMNENCLKALPETLGELHSLQILNVVGNQLERWSEAYGKGLKRLTELRMGENDLHCLPESFACLQSLRVLEMNDNKLTILPQLIGDLTNLQVLNLNQNHIEDLPDSFSQLSCLYSVDISENRIKFLPNEFKSAEILQYFYVVNNLIKILPPWFEKLYSIIELNLSDNELIDMALPPEFCSASGKTLLSLDLSGNKMTELPNNMGELKNLATFHLGSTICELERRAFQNGNWLKELPDTFSQVTFLAKLHLDENQLVCLPESFGDLVNLEWLDVSQNRINQLPDSFCLLKKLWFFQFSKNKLTALPDNFGELTSLVELRLDSNSLTELPDSFEKLEKLETLDLFSNKMEKIPKVLLKLKNLQRLDLDENKLRIKDDKVPKLTTKVQYAPRNPDLQNNWRGKSRVDKVDFYGAKQEEEESISSLIEKAELEDNLENDNSESTEVLYFNERALEMAMRRGLSIWRSHTGPETRQENSDYVRRFQTSPVPLHERTVTFQPLQEQWSLFFEDAAPQDQTSESSPTINNHDITISGSSHDPQGTEDWDKETEEVWREKLYTPNGLQRKHNPQHIPIRDQLQDVISSYPPARQAYTHSAQYDSVYMKHHQVPDPKPRIAAAKIIEIEHSGQFEDADIQDTV</sequence>
<dbReference type="RefSeq" id="XP_031567584.1">
    <property type="nucleotide sequence ID" value="XM_031711724.1"/>
</dbReference>
<dbReference type="SUPFAM" id="SSF52058">
    <property type="entry name" value="L domain-like"/>
    <property type="match status" value="2"/>
</dbReference>
<dbReference type="SMART" id="SM00369">
    <property type="entry name" value="LRR_TYP"/>
    <property type="match status" value="14"/>
</dbReference>
<organism evidence="5 6">
    <name type="scientific">Actinia tenebrosa</name>
    <name type="common">Australian red waratah sea anemone</name>
    <dbReference type="NCBI Taxonomy" id="6105"/>
    <lineage>
        <taxon>Eukaryota</taxon>
        <taxon>Metazoa</taxon>
        <taxon>Cnidaria</taxon>
        <taxon>Anthozoa</taxon>
        <taxon>Hexacorallia</taxon>
        <taxon>Actiniaria</taxon>
        <taxon>Actiniidae</taxon>
        <taxon>Actinia</taxon>
    </lineage>
</organism>
<dbReference type="Gene3D" id="3.80.10.10">
    <property type="entry name" value="Ribonuclease Inhibitor"/>
    <property type="match status" value="2"/>
</dbReference>
<reference evidence="6" key="1">
    <citation type="submission" date="2025-08" db="UniProtKB">
        <authorList>
            <consortium name="RefSeq"/>
        </authorList>
    </citation>
    <scope>IDENTIFICATION</scope>
    <source>
        <tissue evidence="6">Tentacle</tissue>
    </source>
</reference>
<dbReference type="PROSITE" id="PS51450">
    <property type="entry name" value="LRR"/>
    <property type="match status" value="3"/>
</dbReference>
<dbReference type="GeneID" id="116302435"/>
<dbReference type="Pfam" id="PF23598">
    <property type="entry name" value="LRR_14"/>
    <property type="match status" value="2"/>
</dbReference>
<dbReference type="SMART" id="SM00364">
    <property type="entry name" value="LRR_BAC"/>
    <property type="match status" value="12"/>
</dbReference>
<dbReference type="KEGG" id="aten:116302435"/>